<evidence type="ECO:0000313" key="3">
    <source>
        <dbReference type="Proteomes" id="UP000233293"/>
    </source>
</evidence>
<name>A0A2N3PRG2_9PROT</name>
<feature type="domain" description="NmrA-like" evidence="1">
    <location>
        <begin position="5"/>
        <end position="255"/>
    </location>
</feature>
<keyword evidence="3" id="KW-1185">Reference proteome</keyword>
<dbReference type="Pfam" id="PF05368">
    <property type="entry name" value="NmrA"/>
    <property type="match status" value="1"/>
</dbReference>
<sequence>MGEADILISGATGRTGGAAIDELLKMGEHVRAYVRSDDERAAALRKRGVDIAVGDFTDIDDIRVAMEGIRSAYFLHPIAPGIIGAAAYFAQAAKEAGVTAIVNMSQISARRESASHAAQDHWISERVFDWSGVATTHLRPTFFADWLVYPHFAKEIWAKRKIEFPFGNGRHAPIATDDQGRVIAHVLANPEGHAGKTYTLTGPVEMNHTEIAAAMSEVLGAKIEYAPTSIDEFRGKMETFYKFPLFLTQHLVEVAQNYRDGIFSGTNDAVERITGTSALSVPQFIARNRAVFA</sequence>
<organism evidence="2 3">
    <name type="scientific">Telmatospirillum siberiense</name>
    <dbReference type="NCBI Taxonomy" id="382514"/>
    <lineage>
        <taxon>Bacteria</taxon>
        <taxon>Pseudomonadati</taxon>
        <taxon>Pseudomonadota</taxon>
        <taxon>Alphaproteobacteria</taxon>
        <taxon>Rhodospirillales</taxon>
        <taxon>Rhodospirillaceae</taxon>
        <taxon>Telmatospirillum</taxon>
    </lineage>
</organism>
<dbReference type="OrthoDB" id="7771794at2"/>
<dbReference type="PANTHER" id="PTHR43162">
    <property type="match status" value="1"/>
</dbReference>
<gene>
    <name evidence="2" type="ORF">CWS72_19175</name>
</gene>
<dbReference type="PANTHER" id="PTHR43162:SF1">
    <property type="entry name" value="PRESTALK A DIFFERENTIATION PROTEIN A"/>
    <property type="match status" value="1"/>
</dbReference>
<dbReference type="RefSeq" id="WP_101252248.1">
    <property type="nucleotide sequence ID" value="NZ_PIUM01000025.1"/>
</dbReference>
<proteinExistence type="predicted"/>
<accession>A0A2N3PRG2</accession>
<dbReference type="EMBL" id="PIUM01000025">
    <property type="protein sequence ID" value="PKU22974.1"/>
    <property type="molecule type" value="Genomic_DNA"/>
</dbReference>
<dbReference type="SUPFAM" id="SSF51735">
    <property type="entry name" value="NAD(P)-binding Rossmann-fold domains"/>
    <property type="match status" value="1"/>
</dbReference>
<evidence type="ECO:0000259" key="1">
    <source>
        <dbReference type="Pfam" id="PF05368"/>
    </source>
</evidence>
<dbReference type="InterPro" id="IPR051604">
    <property type="entry name" value="Ergot_Alk_Oxidoreductase"/>
</dbReference>
<dbReference type="InterPro" id="IPR036291">
    <property type="entry name" value="NAD(P)-bd_dom_sf"/>
</dbReference>
<dbReference type="Gene3D" id="3.90.25.10">
    <property type="entry name" value="UDP-galactose 4-epimerase, domain 1"/>
    <property type="match status" value="1"/>
</dbReference>
<dbReference type="Gene3D" id="3.40.50.720">
    <property type="entry name" value="NAD(P)-binding Rossmann-like Domain"/>
    <property type="match status" value="1"/>
</dbReference>
<reference evidence="3" key="1">
    <citation type="submission" date="2017-12" db="EMBL/GenBank/DDBJ databases">
        <title>Draft genome sequence of Telmatospirillum siberiense 26-4b1T, an acidotolerant peatland alphaproteobacterium potentially involved in sulfur cycling.</title>
        <authorList>
            <person name="Hausmann B."/>
            <person name="Pjevac P."/>
            <person name="Schreck K."/>
            <person name="Herbold C.W."/>
            <person name="Daims H."/>
            <person name="Wagner M."/>
            <person name="Pester M."/>
            <person name="Loy A."/>
        </authorList>
    </citation>
    <scope>NUCLEOTIDE SEQUENCE [LARGE SCALE GENOMIC DNA]</scope>
    <source>
        <strain evidence="3">26-4b1</strain>
    </source>
</reference>
<dbReference type="CDD" id="cd05231">
    <property type="entry name" value="NmrA_TMR_like_1_SDR_a"/>
    <property type="match status" value="1"/>
</dbReference>
<evidence type="ECO:0000313" key="2">
    <source>
        <dbReference type="EMBL" id="PKU22974.1"/>
    </source>
</evidence>
<dbReference type="AlphaFoldDB" id="A0A2N3PRG2"/>
<protein>
    <submittedName>
        <fullName evidence="2">NmrA family transcriptional regulator</fullName>
    </submittedName>
</protein>
<dbReference type="InterPro" id="IPR008030">
    <property type="entry name" value="NmrA-like"/>
</dbReference>
<dbReference type="Proteomes" id="UP000233293">
    <property type="component" value="Unassembled WGS sequence"/>
</dbReference>
<comment type="caution">
    <text evidence="2">The sequence shown here is derived from an EMBL/GenBank/DDBJ whole genome shotgun (WGS) entry which is preliminary data.</text>
</comment>